<keyword evidence="2" id="KW-1185">Reference proteome</keyword>
<organism evidence="1 2">
    <name type="scientific">Schizophyllum amplum</name>
    <dbReference type="NCBI Taxonomy" id="97359"/>
    <lineage>
        <taxon>Eukaryota</taxon>
        <taxon>Fungi</taxon>
        <taxon>Dikarya</taxon>
        <taxon>Basidiomycota</taxon>
        <taxon>Agaricomycotina</taxon>
        <taxon>Agaricomycetes</taxon>
        <taxon>Agaricomycetidae</taxon>
        <taxon>Agaricales</taxon>
        <taxon>Schizophyllaceae</taxon>
        <taxon>Schizophyllum</taxon>
    </lineage>
</organism>
<name>A0A550BRL8_9AGAR</name>
<sequence>MTSSEDDSDIIRIDLTVRSTRANDFGLYRIYKKLPTIDPDEETDVDALADSPGFLPAAGYDERPPTVVFGKTATCLPSPASPTPFYEPYANSSIFRLMEYHHDASSKTITGLQTLVDNVIMHPDFEQDHFAGFNAAAEIHRLDDYISAQDHTASSSSLPWSAASGWHVGSIRIPVPCTRHKCPENEAPVYEVPNFWYRKIVEVVKEAFQGEQSLDYHLRAHKMLWVRRENELPMRCWGEAYTSNRALEMDAELEELDREPGCVLDRCAAWIMLFSDSTHLTNFGNASMWPIYLSLGNLSKYTRGKPSTFSQHHLAYIPTIPDSFNDWYRDQYGIKPPNYIHTYMKRELMQRLWDILLDDDLVAAHQHGVVTTCGDTILRRTYPRFFAYSTDYLEKYVDVDFHNLSYVVDNPAL</sequence>
<dbReference type="Pfam" id="PF18759">
    <property type="entry name" value="Plavaka"/>
    <property type="match status" value="1"/>
</dbReference>
<accession>A0A550BRL8</accession>
<dbReference type="EMBL" id="VDMD01000255">
    <property type="protein sequence ID" value="TRM55176.1"/>
    <property type="molecule type" value="Genomic_DNA"/>
</dbReference>
<dbReference type="STRING" id="97359.A0A550BRL8"/>
<dbReference type="Proteomes" id="UP000320762">
    <property type="component" value="Unassembled WGS sequence"/>
</dbReference>
<proteinExistence type="predicted"/>
<evidence type="ECO:0000313" key="1">
    <source>
        <dbReference type="EMBL" id="TRM55176.1"/>
    </source>
</evidence>
<gene>
    <name evidence="1" type="ORF">BD626DRAFT_553386</name>
</gene>
<protein>
    <submittedName>
        <fullName evidence="1">Uncharacterized protein</fullName>
    </submittedName>
</protein>
<comment type="caution">
    <text evidence="1">The sequence shown here is derived from an EMBL/GenBank/DDBJ whole genome shotgun (WGS) entry which is preliminary data.</text>
</comment>
<reference evidence="1 2" key="1">
    <citation type="journal article" date="2019" name="New Phytol.">
        <title>Comparative genomics reveals unique wood-decay strategies and fruiting body development in the Schizophyllaceae.</title>
        <authorList>
            <person name="Almasi E."/>
            <person name="Sahu N."/>
            <person name="Krizsan K."/>
            <person name="Balint B."/>
            <person name="Kovacs G.M."/>
            <person name="Kiss B."/>
            <person name="Cseklye J."/>
            <person name="Drula E."/>
            <person name="Henrissat B."/>
            <person name="Nagy I."/>
            <person name="Chovatia M."/>
            <person name="Adam C."/>
            <person name="LaButti K."/>
            <person name="Lipzen A."/>
            <person name="Riley R."/>
            <person name="Grigoriev I.V."/>
            <person name="Nagy L.G."/>
        </authorList>
    </citation>
    <scope>NUCLEOTIDE SEQUENCE [LARGE SCALE GENOMIC DNA]</scope>
    <source>
        <strain evidence="1 2">NL-1724</strain>
    </source>
</reference>
<dbReference type="InterPro" id="IPR041078">
    <property type="entry name" value="Plavaka"/>
</dbReference>
<evidence type="ECO:0000313" key="2">
    <source>
        <dbReference type="Proteomes" id="UP000320762"/>
    </source>
</evidence>
<dbReference type="OrthoDB" id="3208495at2759"/>
<dbReference type="AlphaFoldDB" id="A0A550BRL8"/>